<feature type="domain" description="SH3" evidence="3">
    <location>
        <begin position="17"/>
        <end position="76"/>
    </location>
</feature>
<dbReference type="Pfam" id="PF07653">
    <property type="entry name" value="SH3_2"/>
    <property type="match status" value="1"/>
</dbReference>
<evidence type="ECO:0000256" key="1">
    <source>
        <dbReference type="ARBA" id="ARBA00022443"/>
    </source>
</evidence>
<protein>
    <recommendedName>
        <fullName evidence="3">SH3 domain-containing protein</fullName>
    </recommendedName>
</protein>
<dbReference type="GeneID" id="36586191"/>
<feature type="non-terminal residue" evidence="4">
    <location>
        <position position="76"/>
    </location>
</feature>
<dbReference type="OrthoDB" id="207120at2759"/>
<accession>A0A2J6TA39</accession>
<evidence type="ECO:0000259" key="3">
    <source>
        <dbReference type="PROSITE" id="PS50002"/>
    </source>
</evidence>
<keyword evidence="1 2" id="KW-0728">SH3 domain</keyword>
<dbReference type="AlphaFoldDB" id="A0A2J6TA39"/>
<dbReference type="SUPFAM" id="SSF50044">
    <property type="entry name" value="SH3-domain"/>
    <property type="match status" value="1"/>
</dbReference>
<dbReference type="InParanoid" id="A0A2J6TA39"/>
<reference evidence="4 5" key="1">
    <citation type="submission" date="2016-04" db="EMBL/GenBank/DDBJ databases">
        <title>A degradative enzymes factory behind the ericoid mycorrhizal symbiosis.</title>
        <authorList>
            <consortium name="DOE Joint Genome Institute"/>
            <person name="Martino E."/>
            <person name="Morin E."/>
            <person name="Grelet G."/>
            <person name="Kuo A."/>
            <person name="Kohler A."/>
            <person name="Daghino S."/>
            <person name="Barry K."/>
            <person name="Choi C."/>
            <person name="Cichocki N."/>
            <person name="Clum A."/>
            <person name="Copeland A."/>
            <person name="Hainaut M."/>
            <person name="Haridas S."/>
            <person name="Labutti K."/>
            <person name="Lindquist E."/>
            <person name="Lipzen A."/>
            <person name="Khouja H.-R."/>
            <person name="Murat C."/>
            <person name="Ohm R."/>
            <person name="Olson A."/>
            <person name="Spatafora J."/>
            <person name="Veneault-Fourrey C."/>
            <person name="Henrissat B."/>
            <person name="Grigoriev I."/>
            <person name="Martin F."/>
            <person name="Perotto S."/>
        </authorList>
    </citation>
    <scope>NUCLEOTIDE SEQUENCE [LARGE SCALE GENOMIC DNA]</scope>
    <source>
        <strain evidence="4 5">E</strain>
    </source>
</reference>
<dbReference type="InterPro" id="IPR036028">
    <property type="entry name" value="SH3-like_dom_sf"/>
</dbReference>
<dbReference type="EMBL" id="KZ613803">
    <property type="protein sequence ID" value="PMD59881.1"/>
    <property type="molecule type" value="Genomic_DNA"/>
</dbReference>
<gene>
    <name evidence="4" type="ORF">K444DRAFT_589553</name>
</gene>
<evidence type="ECO:0000313" key="4">
    <source>
        <dbReference type="EMBL" id="PMD59881.1"/>
    </source>
</evidence>
<proteinExistence type="predicted"/>
<name>A0A2J6TA39_9HELO</name>
<dbReference type="STRING" id="1095630.A0A2J6TA39"/>
<organism evidence="4 5">
    <name type="scientific">Hyaloscypha bicolor E</name>
    <dbReference type="NCBI Taxonomy" id="1095630"/>
    <lineage>
        <taxon>Eukaryota</taxon>
        <taxon>Fungi</taxon>
        <taxon>Dikarya</taxon>
        <taxon>Ascomycota</taxon>
        <taxon>Pezizomycotina</taxon>
        <taxon>Leotiomycetes</taxon>
        <taxon>Helotiales</taxon>
        <taxon>Hyaloscyphaceae</taxon>
        <taxon>Hyaloscypha</taxon>
        <taxon>Hyaloscypha bicolor</taxon>
    </lineage>
</organism>
<dbReference type="RefSeq" id="XP_024736785.1">
    <property type="nucleotide sequence ID" value="XM_024878114.1"/>
</dbReference>
<dbReference type="PROSITE" id="PS50002">
    <property type="entry name" value="SH3"/>
    <property type="match status" value="1"/>
</dbReference>
<sequence>MTSQTAALGSAIQAPVYLPFKVKAVCEYISPFNDTLQFPSEQIITVTQEEEGDWYIGEYMDTSGVKQKGFFPKKFV</sequence>
<keyword evidence="5" id="KW-1185">Reference proteome</keyword>
<dbReference type="Gene3D" id="2.30.30.40">
    <property type="entry name" value="SH3 Domains"/>
    <property type="match status" value="1"/>
</dbReference>
<dbReference type="InterPro" id="IPR001452">
    <property type="entry name" value="SH3_domain"/>
</dbReference>
<evidence type="ECO:0000256" key="2">
    <source>
        <dbReference type="PROSITE-ProRule" id="PRU00192"/>
    </source>
</evidence>
<dbReference type="SMART" id="SM00326">
    <property type="entry name" value="SH3"/>
    <property type="match status" value="1"/>
</dbReference>
<dbReference type="Proteomes" id="UP000235371">
    <property type="component" value="Unassembled WGS sequence"/>
</dbReference>
<evidence type="ECO:0000313" key="5">
    <source>
        <dbReference type="Proteomes" id="UP000235371"/>
    </source>
</evidence>